<comment type="caution">
    <text evidence="5">The sequence shown here is derived from an EMBL/GenBank/DDBJ whole genome shotgun (WGS) entry which is preliminary data.</text>
</comment>
<organism evidence="5 6">
    <name type="scientific">Fictibacillus terranigra</name>
    <dbReference type="NCBI Taxonomy" id="3058424"/>
    <lineage>
        <taxon>Bacteria</taxon>
        <taxon>Bacillati</taxon>
        <taxon>Bacillota</taxon>
        <taxon>Bacilli</taxon>
        <taxon>Bacillales</taxon>
        <taxon>Fictibacillaceae</taxon>
        <taxon>Fictibacillus</taxon>
    </lineage>
</organism>
<name>A0ABT8E7Z3_9BACL</name>
<evidence type="ECO:0000259" key="4">
    <source>
        <dbReference type="PROSITE" id="PS51186"/>
    </source>
</evidence>
<dbReference type="CDD" id="cd04301">
    <property type="entry name" value="NAT_SF"/>
    <property type="match status" value="1"/>
</dbReference>
<dbReference type="PANTHER" id="PTHR43792:SF8">
    <property type="entry name" value="[RIBOSOMAL PROTEIN US5]-ALANINE N-ACETYLTRANSFERASE"/>
    <property type="match status" value="1"/>
</dbReference>
<sequence length="182" mass="21348">MTEKQTYQRIRLRELRKTDWQDVHSYASQEITCRFQPWGPNTEEETLEFISQVIKDTKLNPRTRFAFAVIEEKDELLIGVAELNIRDFTNKIGEIGYVIHPAYWGRGYATEAGRHLLHLGYTVLNLHRIYATCHPDNEGSVQVLQKLGMTKEGVLREDLKMQNGWRNSLLFSILEHEWTDNQ</sequence>
<protein>
    <submittedName>
        <fullName evidence="5">GNAT family N-acetyltransferase</fullName>
    </submittedName>
</protein>
<dbReference type="Gene3D" id="3.40.630.30">
    <property type="match status" value="1"/>
</dbReference>
<evidence type="ECO:0000313" key="6">
    <source>
        <dbReference type="Proteomes" id="UP001168694"/>
    </source>
</evidence>
<evidence type="ECO:0000256" key="1">
    <source>
        <dbReference type="ARBA" id="ARBA00022679"/>
    </source>
</evidence>
<comment type="similarity">
    <text evidence="3">Belongs to the acetyltransferase family. RimJ subfamily.</text>
</comment>
<evidence type="ECO:0000256" key="2">
    <source>
        <dbReference type="ARBA" id="ARBA00023315"/>
    </source>
</evidence>
<gene>
    <name evidence="5" type="ORF">QYF49_13320</name>
</gene>
<reference evidence="5" key="1">
    <citation type="submission" date="2023-06" db="EMBL/GenBank/DDBJ databases">
        <title>Draft Genome Sequences of Representative Paenibacillus Polymyxa, Bacillus cereus, Fictibacillus sp., and Brevibacillus agri Strains Isolated from Amazonian Dark Earth.</title>
        <authorList>
            <person name="Pellegrinetti T.A."/>
            <person name="Cunha I.C.M."/>
            <person name="Chaves M.G."/>
            <person name="Freitas A.S."/>
            <person name="Silva A.V.R."/>
            <person name="Tsai S.M."/>
            <person name="Mendes L.W."/>
        </authorList>
    </citation>
    <scope>NUCLEOTIDE SEQUENCE</scope>
    <source>
        <strain evidence="5">CENA-BCM004</strain>
    </source>
</reference>
<keyword evidence="6" id="KW-1185">Reference proteome</keyword>
<dbReference type="InterPro" id="IPR051531">
    <property type="entry name" value="N-acetyltransferase"/>
</dbReference>
<dbReference type="Pfam" id="PF13302">
    <property type="entry name" value="Acetyltransf_3"/>
    <property type="match status" value="1"/>
</dbReference>
<dbReference type="PROSITE" id="PS51186">
    <property type="entry name" value="GNAT"/>
    <property type="match status" value="1"/>
</dbReference>
<keyword evidence="2" id="KW-0012">Acyltransferase</keyword>
<feature type="domain" description="N-acetyltransferase" evidence="4">
    <location>
        <begin position="10"/>
        <end position="172"/>
    </location>
</feature>
<dbReference type="RefSeq" id="WP_290400068.1">
    <property type="nucleotide sequence ID" value="NZ_JAUHLN010000002.1"/>
</dbReference>
<keyword evidence="1" id="KW-0808">Transferase</keyword>
<dbReference type="InterPro" id="IPR000182">
    <property type="entry name" value="GNAT_dom"/>
</dbReference>
<dbReference type="SUPFAM" id="SSF55729">
    <property type="entry name" value="Acyl-CoA N-acyltransferases (Nat)"/>
    <property type="match status" value="1"/>
</dbReference>
<accession>A0ABT8E7Z3</accession>
<dbReference type="PANTHER" id="PTHR43792">
    <property type="entry name" value="GNAT FAMILY, PUTATIVE (AFU_ORTHOLOGUE AFUA_3G00765)-RELATED-RELATED"/>
    <property type="match status" value="1"/>
</dbReference>
<dbReference type="Proteomes" id="UP001168694">
    <property type="component" value="Unassembled WGS sequence"/>
</dbReference>
<proteinExistence type="inferred from homology"/>
<dbReference type="EMBL" id="JAUHLN010000002">
    <property type="protein sequence ID" value="MDN4073984.1"/>
    <property type="molecule type" value="Genomic_DNA"/>
</dbReference>
<evidence type="ECO:0000256" key="3">
    <source>
        <dbReference type="ARBA" id="ARBA00038502"/>
    </source>
</evidence>
<dbReference type="InterPro" id="IPR016181">
    <property type="entry name" value="Acyl_CoA_acyltransferase"/>
</dbReference>
<evidence type="ECO:0000313" key="5">
    <source>
        <dbReference type="EMBL" id="MDN4073984.1"/>
    </source>
</evidence>